<dbReference type="PANTHER" id="PTHR48475">
    <property type="entry name" value="RIBONUCLEASE H"/>
    <property type="match status" value="1"/>
</dbReference>
<proteinExistence type="predicted"/>
<name>A0A7J9B9M4_GOSGO</name>
<dbReference type="EMBL" id="JABEZY010000001">
    <property type="protein sequence ID" value="MBA0732993.1"/>
    <property type="molecule type" value="Genomic_DNA"/>
</dbReference>
<accession>A0A7J9B9M4</accession>
<gene>
    <name evidence="1" type="ORF">Gogos_017049</name>
</gene>
<dbReference type="PANTHER" id="PTHR48475:SF2">
    <property type="entry name" value="RIBONUCLEASE H"/>
    <property type="match status" value="1"/>
</dbReference>
<evidence type="ECO:0000313" key="2">
    <source>
        <dbReference type="Proteomes" id="UP000593579"/>
    </source>
</evidence>
<sequence>MNTSSRMVKCSVKLSDFGLDFSHRKAIKVQDLTDFIVESSFINHLETEDGESLKEVQETTAKSSIKELPKNDTLWVLYVDGSSIVILAETSLNTQQMVHYANQTNKAKLWENLDFLDVVREQLSIQIAIQAQQVAQYYYSRVHSRHYQVGDLEILGIAIPYDRYRDTTIGGLYALHFGTAKGVTTSDLHIVSSLSVPSRSITS</sequence>
<keyword evidence="2" id="KW-1185">Reference proteome</keyword>
<comment type="caution">
    <text evidence="1">The sequence shown here is derived from an EMBL/GenBank/DDBJ whole genome shotgun (WGS) entry which is preliminary data.</text>
</comment>
<reference evidence="1 2" key="1">
    <citation type="journal article" date="2019" name="Genome Biol. Evol.">
        <title>Insights into the evolution of the New World diploid cottons (Gossypium, subgenus Houzingenia) based on genome sequencing.</title>
        <authorList>
            <person name="Grover C.E."/>
            <person name="Arick M.A. 2nd"/>
            <person name="Thrash A."/>
            <person name="Conover J.L."/>
            <person name="Sanders W.S."/>
            <person name="Peterson D.G."/>
            <person name="Frelichowski J.E."/>
            <person name="Scheffler J.A."/>
            <person name="Scheffler B.E."/>
            <person name="Wendel J.F."/>
        </authorList>
    </citation>
    <scope>NUCLEOTIDE SEQUENCE [LARGE SCALE GENOMIC DNA]</scope>
    <source>
        <strain evidence="1">5</strain>
        <tissue evidence="1">Leaf</tissue>
    </source>
</reference>
<dbReference type="AlphaFoldDB" id="A0A7J9B9M4"/>
<dbReference type="OrthoDB" id="1934793at2759"/>
<protein>
    <submittedName>
        <fullName evidence="1">Uncharacterized protein</fullName>
    </submittedName>
</protein>
<organism evidence="1 2">
    <name type="scientific">Gossypium gossypioides</name>
    <name type="common">Mexican cotton</name>
    <name type="synonym">Selera gossypioides</name>
    <dbReference type="NCBI Taxonomy" id="34282"/>
    <lineage>
        <taxon>Eukaryota</taxon>
        <taxon>Viridiplantae</taxon>
        <taxon>Streptophyta</taxon>
        <taxon>Embryophyta</taxon>
        <taxon>Tracheophyta</taxon>
        <taxon>Spermatophyta</taxon>
        <taxon>Magnoliopsida</taxon>
        <taxon>eudicotyledons</taxon>
        <taxon>Gunneridae</taxon>
        <taxon>Pentapetalae</taxon>
        <taxon>rosids</taxon>
        <taxon>malvids</taxon>
        <taxon>Malvales</taxon>
        <taxon>Malvaceae</taxon>
        <taxon>Malvoideae</taxon>
        <taxon>Gossypium</taxon>
    </lineage>
</organism>
<evidence type="ECO:0000313" key="1">
    <source>
        <dbReference type="EMBL" id="MBA0732993.1"/>
    </source>
</evidence>
<dbReference type="Proteomes" id="UP000593579">
    <property type="component" value="Unassembled WGS sequence"/>
</dbReference>